<dbReference type="InterPro" id="IPR032678">
    <property type="entry name" value="tRNA-synt_1_cat_dom"/>
</dbReference>
<gene>
    <name evidence="12 14" type="primary">cysS</name>
    <name evidence="14" type="ORF">CA54_32190</name>
</gene>
<comment type="caution">
    <text evidence="12">Lacks conserved residue(s) required for the propagation of feature annotation.</text>
</comment>
<proteinExistence type="inferred from homology"/>
<dbReference type="OrthoDB" id="9815130at2"/>
<evidence type="ECO:0000256" key="4">
    <source>
        <dbReference type="ARBA" id="ARBA00022490"/>
    </source>
</evidence>
<feature type="binding site" evidence="12">
    <location>
        <position position="29"/>
    </location>
    <ligand>
        <name>Zn(2+)</name>
        <dbReference type="ChEBI" id="CHEBI:29105"/>
    </ligand>
</feature>
<feature type="domain" description="Cysteinyl-tRNA synthetase class Ia DALR" evidence="13">
    <location>
        <begin position="388"/>
        <end position="460"/>
    </location>
</feature>
<dbReference type="SMART" id="SM00840">
    <property type="entry name" value="DALR_2"/>
    <property type="match status" value="1"/>
</dbReference>
<feature type="short sequence motif" description="'HIGH' region" evidence="12">
    <location>
        <begin position="31"/>
        <end position="41"/>
    </location>
</feature>
<dbReference type="RefSeq" id="WP_146371671.1">
    <property type="nucleotide sequence ID" value="NZ_SJPP01000001.1"/>
</dbReference>
<dbReference type="InterPro" id="IPR024909">
    <property type="entry name" value="Cys-tRNA/MSH_ligase"/>
</dbReference>
<keyword evidence="11 12" id="KW-0030">Aminoacyl-tRNA synthetase</keyword>
<evidence type="ECO:0000256" key="1">
    <source>
        <dbReference type="ARBA" id="ARBA00004496"/>
    </source>
</evidence>
<keyword evidence="15" id="KW-1185">Reference proteome</keyword>
<dbReference type="PANTHER" id="PTHR10890:SF3">
    <property type="entry name" value="CYSTEINE--TRNA LIGASE, CYTOPLASMIC"/>
    <property type="match status" value="1"/>
</dbReference>
<dbReference type="Proteomes" id="UP000320735">
    <property type="component" value="Unassembled WGS sequence"/>
</dbReference>
<evidence type="ECO:0000256" key="8">
    <source>
        <dbReference type="ARBA" id="ARBA00022833"/>
    </source>
</evidence>
<dbReference type="CDD" id="cd00672">
    <property type="entry name" value="CysRS_core"/>
    <property type="match status" value="1"/>
</dbReference>
<dbReference type="Pfam" id="PF09190">
    <property type="entry name" value="DALR_2"/>
    <property type="match status" value="1"/>
</dbReference>
<keyword evidence="5 12" id="KW-0436">Ligase</keyword>
<dbReference type="InterPro" id="IPR056411">
    <property type="entry name" value="CysS_C"/>
</dbReference>
<evidence type="ECO:0000313" key="15">
    <source>
        <dbReference type="Proteomes" id="UP000320735"/>
    </source>
</evidence>
<keyword evidence="7 12" id="KW-0547">Nucleotide-binding</keyword>
<comment type="subunit">
    <text evidence="3 12">Monomer.</text>
</comment>
<evidence type="ECO:0000256" key="10">
    <source>
        <dbReference type="ARBA" id="ARBA00022917"/>
    </source>
</evidence>
<dbReference type="EC" id="6.1.1.16" evidence="12"/>
<dbReference type="Pfam" id="PF01406">
    <property type="entry name" value="tRNA-synt_1e"/>
    <property type="match status" value="1"/>
</dbReference>
<dbReference type="SUPFAM" id="SSF52374">
    <property type="entry name" value="Nucleotidylyl transferase"/>
    <property type="match status" value="1"/>
</dbReference>
<comment type="cofactor">
    <cofactor evidence="12">
        <name>Zn(2+)</name>
        <dbReference type="ChEBI" id="CHEBI:29105"/>
    </cofactor>
    <text evidence="12">Binds 1 zinc ion per subunit.</text>
</comment>
<dbReference type="PRINTS" id="PR00983">
    <property type="entry name" value="TRNASYNTHCYS"/>
</dbReference>
<evidence type="ECO:0000313" key="14">
    <source>
        <dbReference type="EMBL" id="TWU14374.1"/>
    </source>
</evidence>
<protein>
    <recommendedName>
        <fullName evidence="12">Cysteine--tRNA ligase</fullName>
        <ecNumber evidence="12">6.1.1.16</ecNumber>
    </recommendedName>
    <alternativeName>
        <fullName evidence="12">Cysteinyl-tRNA synthetase</fullName>
        <shortName evidence="12">CysRS</shortName>
    </alternativeName>
</protein>
<dbReference type="Gene3D" id="3.40.50.620">
    <property type="entry name" value="HUPs"/>
    <property type="match status" value="1"/>
</dbReference>
<dbReference type="InterPro" id="IPR015803">
    <property type="entry name" value="Cys-tRNA-ligase"/>
</dbReference>
<comment type="similarity">
    <text evidence="2 12">Belongs to the class-I aminoacyl-tRNA synthetase family.</text>
</comment>
<reference evidence="14 15" key="1">
    <citation type="submission" date="2019-02" db="EMBL/GenBank/DDBJ databases">
        <title>Deep-cultivation of Planctomycetes and their phenomic and genomic characterization uncovers novel biology.</title>
        <authorList>
            <person name="Wiegand S."/>
            <person name="Jogler M."/>
            <person name="Boedeker C."/>
            <person name="Pinto D."/>
            <person name="Vollmers J."/>
            <person name="Rivas-Marin E."/>
            <person name="Kohn T."/>
            <person name="Peeters S.H."/>
            <person name="Heuer A."/>
            <person name="Rast P."/>
            <person name="Oberbeckmann S."/>
            <person name="Bunk B."/>
            <person name="Jeske O."/>
            <person name="Meyerdierks A."/>
            <person name="Storesund J.E."/>
            <person name="Kallscheuer N."/>
            <person name="Luecker S."/>
            <person name="Lage O.M."/>
            <person name="Pohl T."/>
            <person name="Merkel B.J."/>
            <person name="Hornburger P."/>
            <person name="Mueller R.-W."/>
            <person name="Bruemmer F."/>
            <person name="Labrenz M."/>
            <person name="Spormann A.M."/>
            <person name="Op Den Camp H."/>
            <person name="Overmann J."/>
            <person name="Amann R."/>
            <person name="Jetten M.S.M."/>
            <person name="Mascher T."/>
            <person name="Medema M.H."/>
            <person name="Devos D.P."/>
            <person name="Kaster A.-K."/>
            <person name="Ovreas L."/>
            <person name="Rohde M."/>
            <person name="Galperin M.Y."/>
            <person name="Jogler C."/>
        </authorList>
    </citation>
    <scope>NUCLEOTIDE SEQUENCE [LARGE SCALE GENOMIC DNA]</scope>
    <source>
        <strain evidence="14 15">CA54</strain>
    </source>
</reference>
<evidence type="ECO:0000256" key="12">
    <source>
        <dbReference type="HAMAP-Rule" id="MF_00041"/>
    </source>
</evidence>
<dbReference type="HAMAP" id="MF_00041">
    <property type="entry name" value="Cys_tRNA_synth"/>
    <property type="match status" value="1"/>
</dbReference>
<dbReference type="GO" id="GO:0008270">
    <property type="term" value="F:zinc ion binding"/>
    <property type="evidence" value="ECO:0007669"/>
    <property type="project" value="UniProtKB-UniRule"/>
</dbReference>
<keyword evidence="6 12" id="KW-0479">Metal-binding</keyword>
<name>A0A5C6BUL4_9PLAN</name>
<dbReference type="SUPFAM" id="SSF47323">
    <property type="entry name" value="Anticodon-binding domain of a subclass of class I aminoacyl-tRNA synthetases"/>
    <property type="match status" value="1"/>
</dbReference>
<evidence type="ECO:0000256" key="9">
    <source>
        <dbReference type="ARBA" id="ARBA00022840"/>
    </source>
</evidence>
<feature type="binding site" evidence="12">
    <location>
        <position position="209"/>
    </location>
    <ligand>
        <name>Zn(2+)</name>
        <dbReference type="ChEBI" id="CHEBI:29105"/>
    </ligand>
</feature>
<dbReference type="Pfam" id="PF23493">
    <property type="entry name" value="CysS_C"/>
    <property type="match status" value="1"/>
</dbReference>
<evidence type="ECO:0000256" key="5">
    <source>
        <dbReference type="ARBA" id="ARBA00022598"/>
    </source>
</evidence>
<dbReference type="GO" id="GO:0004817">
    <property type="term" value="F:cysteine-tRNA ligase activity"/>
    <property type="evidence" value="ECO:0007669"/>
    <property type="project" value="UniProtKB-UniRule"/>
</dbReference>
<evidence type="ECO:0000256" key="6">
    <source>
        <dbReference type="ARBA" id="ARBA00022723"/>
    </source>
</evidence>
<evidence type="ECO:0000256" key="11">
    <source>
        <dbReference type="ARBA" id="ARBA00023146"/>
    </source>
</evidence>
<dbReference type="GO" id="GO:0006423">
    <property type="term" value="P:cysteinyl-tRNA aminoacylation"/>
    <property type="evidence" value="ECO:0007669"/>
    <property type="project" value="UniProtKB-UniRule"/>
</dbReference>
<dbReference type="EMBL" id="SJPP01000001">
    <property type="protein sequence ID" value="TWU14374.1"/>
    <property type="molecule type" value="Genomic_DNA"/>
</dbReference>
<evidence type="ECO:0000256" key="3">
    <source>
        <dbReference type="ARBA" id="ARBA00011245"/>
    </source>
</evidence>
<keyword evidence="10 12" id="KW-0648">Protein biosynthesis</keyword>
<dbReference type="PANTHER" id="PTHR10890">
    <property type="entry name" value="CYSTEINYL-TRNA SYNTHETASE"/>
    <property type="match status" value="1"/>
</dbReference>
<comment type="catalytic activity">
    <reaction evidence="12">
        <text>tRNA(Cys) + L-cysteine + ATP = L-cysteinyl-tRNA(Cys) + AMP + diphosphate</text>
        <dbReference type="Rhea" id="RHEA:17773"/>
        <dbReference type="Rhea" id="RHEA-COMP:9661"/>
        <dbReference type="Rhea" id="RHEA-COMP:9679"/>
        <dbReference type="ChEBI" id="CHEBI:30616"/>
        <dbReference type="ChEBI" id="CHEBI:33019"/>
        <dbReference type="ChEBI" id="CHEBI:35235"/>
        <dbReference type="ChEBI" id="CHEBI:78442"/>
        <dbReference type="ChEBI" id="CHEBI:78517"/>
        <dbReference type="ChEBI" id="CHEBI:456215"/>
        <dbReference type="EC" id="6.1.1.16"/>
    </reaction>
</comment>
<dbReference type="InterPro" id="IPR014729">
    <property type="entry name" value="Rossmann-like_a/b/a_fold"/>
</dbReference>
<keyword evidence="4 12" id="KW-0963">Cytoplasm</keyword>
<comment type="caution">
    <text evidence="14">The sequence shown here is derived from an EMBL/GenBank/DDBJ whole genome shotgun (WGS) entry which is preliminary data.</text>
</comment>
<evidence type="ECO:0000259" key="13">
    <source>
        <dbReference type="SMART" id="SM00840"/>
    </source>
</evidence>
<feature type="binding site" evidence="12">
    <location>
        <position position="238"/>
    </location>
    <ligand>
        <name>Zn(2+)</name>
        <dbReference type="ChEBI" id="CHEBI:29105"/>
    </ligand>
</feature>
<evidence type="ECO:0000256" key="2">
    <source>
        <dbReference type="ARBA" id="ARBA00005594"/>
    </source>
</evidence>
<dbReference type="GO" id="GO:0005524">
    <property type="term" value="F:ATP binding"/>
    <property type="evidence" value="ECO:0007669"/>
    <property type="project" value="UniProtKB-UniRule"/>
</dbReference>
<dbReference type="GO" id="GO:0005829">
    <property type="term" value="C:cytosol"/>
    <property type="evidence" value="ECO:0007669"/>
    <property type="project" value="TreeGrafter"/>
</dbReference>
<organism evidence="14 15">
    <name type="scientific">Symmachiella macrocystis</name>
    <dbReference type="NCBI Taxonomy" id="2527985"/>
    <lineage>
        <taxon>Bacteria</taxon>
        <taxon>Pseudomonadati</taxon>
        <taxon>Planctomycetota</taxon>
        <taxon>Planctomycetia</taxon>
        <taxon>Planctomycetales</taxon>
        <taxon>Planctomycetaceae</taxon>
        <taxon>Symmachiella</taxon>
    </lineage>
</organism>
<comment type="subcellular location">
    <subcellularLocation>
        <location evidence="1 12">Cytoplasm</location>
    </subcellularLocation>
</comment>
<keyword evidence="9 12" id="KW-0067">ATP-binding</keyword>
<feature type="binding site" evidence="12">
    <location>
        <position position="234"/>
    </location>
    <ligand>
        <name>Zn(2+)</name>
        <dbReference type="ChEBI" id="CHEBI:29105"/>
    </ligand>
</feature>
<dbReference type="NCBIfam" id="TIGR00435">
    <property type="entry name" value="cysS"/>
    <property type="match status" value="1"/>
</dbReference>
<sequence length="517" mass="57342">MTLRVYNTLTRQKEDFQTVVPGKVGMYLCGPTVYKPAHIGHMVGPVIFDTVKRYLTYVDYKVTFVINITDVDDKLIVRANENGTTVEALAKEMTQDYYDNLNTMGVESVDLFPHATEHIQEMLDIISSLIEKDAAYPLEGDVYFSVDADEDYGKLSRRNVQEMMAGTRVEANDRKRNPADFALWKKSKPGEPAWDSPWGPGRPGWHIECSAMSMKYLGETLDIHGGGLDLMFPHHENELAQSESCTGKPFARYWLHNGLMQASGAPGKVGGGHDRHGDATDQAAQEANKLAGSKGAASVKELFAVHQPETVRFFLLATHYRSPIDFGDERIAETGKGLDSFYRLFEAYERISGQSFYDIQAPSKRESTTPLKGGPPELFEELEHLRRRFLDAMDDDFNTGGAIGTLFEMRKAINGYINANKLADGGANEESIATLTTALTLLKELANLLGVFIKPLEKIGGGADDEFAAALMDLILDIRGEARETKNWGVADKIRDSLAALNVVVEDRPDGVQWSRS</sequence>
<accession>A0A5C6BUL4</accession>
<keyword evidence="8 12" id="KW-0862">Zinc</keyword>
<evidence type="ECO:0000256" key="7">
    <source>
        <dbReference type="ARBA" id="ARBA00022741"/>
    </source>
</evidence>
<dbReference type="InterPro" id="IPR009080">
    <property type="entry name" value="tRNAsynth_Ia_anticodon-bd"/>
</dbReference>
<dbReference type="Gene3D" id="1.20.120.1910">
    <property type="entry name" value="Cysteine-tRNA ligase, C-terminal anti-codon recognition domain"/>
    <property type="match status" value="1"/>
</dbReference>
<dbReference type="InterPro" id="IPR015273">
    <property type="entry name" value="Cys-tRNA-synt_Ia_DALR"/>
</dbReference>
<dbReference type="AlphaFoldDB" id="A0A5C6BUL4"/>